<name>A0A347VNL9_9HELI</name>
<dbReference type="OrthoDB" id="10017394at2"/>
<evidence type="ECO:0000313" key="4">
    <source>
        <dbReference type="Proteomes" id="UP000029714"/>
    </source>
</evidence>
<reference evidence="3 4" key="2">
    <citation type="journal article" date="2016" name="Infect. Immun.">
        <title>Helicobacter saguini, a Novel Helicobacter Isolated from Cotton-Top Tamarins with Ulcerative Colitis, Has Proinflammatory Properties and Induces Typhlocolitis and Dysplasia in Gnotobiotic IL-10-/- Mice.</title>
        <authorList>
            <person name="Shen Z."/>
            <person name="Mannion A."/>
            <person name="Whary M.T."/>
            <person name="Muthupalani S."/>
            <person name="Sheh A."/>
            <person name="Feng Y."/>
            <person name="Gong G."/>
            <person name="Vandamme P."/>
            <person name="Holcombe H.R."/>
            <person name="Paster B.J."/>
            <person name="Fox J.G."/>
        </authorList>
    </citation>
    <scope>NUCLEOTIDE SEQUENCE [LARGE SCALE GENOMIC DNA]</scope>
    <source>
        <strain evidence="3 4">MIT 97-6194</strain>
    </source>
</reference>
<evidence type="ECO:0000313" key="2">
    <source>
        <dbReference type="EMBL" id="MWV69966.1"/>
    </source>
</evidence>
<dbReference type="RefSeq" id="WP_034573763.1">
    <property type="nucleotide sequence ID" value="NZ_JRMP02000020.1"/>
</dbReference>
<reference evidence="3" key="3">
    <citation type="submission" date="2018-04" db="EMBL/GenBank/DDBJ databases">
        <authorList>
            <person name="Sheh A."/>
            <person name="Shen Z."/>
            <person name="Mannion A.J."/>
            <person name="Fox J.G."/>
        </authorList>
    </citation>
    <scope>NUCLEOTIDE SEQUENCE</scope>
    <source>
        <strain evidence="3">MIT 97-6194</strain>
    </source>
</reference>
<accession>A0A347VNL9</accession>
<feature type="signal peptide" evidence="1">
    <location>
        <begin position="1"/>
        <end position="19"/>
    </location>
</feature>
<evidence type="ECO:0000313" key="5">
    <source>
        <dbReference type="Proteomes" id="UP000477070"/>
    </source>
</evidence>
<dbReference type="Proteomes" id="UP000477070">
    <property type="component" value="Unassembled WGS sequence"/>
</dbReference>
<organism evidence="3 4">
    <name type="scientific">Helicobacter saguini</name>
    <dbReference type="NCBI Taxonomy" id="1548018"/>
    <lineage>
        <taxon>Bacteria</taxon>
        <taxon>Pseudomonadati</taxon>
        <taxon>Campylobacterota</taxon>
        <taxon>Epsilonproteobacteria</taxon>
        <taxon>Campylobacterales</taxon>
        <taxon>Helicobacteraceae</taxon>
        <taxon>Helicobacter</taxon>
    </lineage>
</organism>
<protein>
    <submittedName>
        <fullName evidence="3">Uncharacterized protein</fullName>
    </submittedName>
</protein>
<evidence type="ECO:0000256" key="1">
    <source>
        <dbReference type="SAM" id="SignalP"/>
    </source>
</evidence>
<feature type="chain" id="PRO_5036063071" evidence="1">
    <location>
        <begin position="20"/>
        <end position="185"/>
    </location>
</feature>
<dbReference type="EMBL" id="QBIU01000001">
    <property type="protein sequence ID" value="MWV69966.1"/>
    <property type="molecule type" value="Genomic_DNA"/>
</dbReference>
<dbReference type="Proteomes" id="UP000029714">
    <property type="component" value="Unassembled WGS sequence"/>
</dbReference>
<reference evidence="2 5" key="4">
    <citation type="submission" date="2019-12" db="EMBL/GenBank/DDBJ databases">
        <title>Multi-Generational Helicobacter saguini Isolates.</title>
        <authorList>
            <person name="Mannion A."/>
            <person name="Shen Z."/>
            <person name="Fox J.G."/>
        </authorList>
    </citation>
    <scope>NUCLEOTIDE SEQUENCE [LARGE SCALE GENOMIC DNA]</scope>
    <source>
        <strain evidence="2">16-048</strain>
        <strain evidence="5">16-048 (F4)</strain>
    </source>
</reference>
<sequence>MFRIFFMLVFFSGVIFANAQPKCADKATLDELRVEFSKAVSNEFEEGMYAEMQDSEVSFLKESFNTKEGKAVIKSSENLFTNVKFNRILTEGNIGQKVLCKATLADFSVSRGTLEKIFIFIMIQAMEYEQKGASKNKEMLEAGKSMMKPFIDEAMDSLKELKGEDIHYSTQRSDDGYIVVEILDK</sequence>
<keyword evidence="4" id="KW-1185">Reference proteome</keyword>
<reference evidence="3 4" key="1">
    <citation type="journal article" date="2014" name="Genome Announc.">
        <title>Draft genome sequences of eight enterohepatic helicobacter species isolated from both laboratory and wild rodents.</title>
        <authorList>
            <person name="Sheh A."/>
            <person name="Shen Z."/>
            <person name="Fox J.G."/>
        </authorList>
    </citation>
    <scope>NUCLEOTIDE SEQUENCE [LARGE SCALE GENOMIC DNA]</scope>
    <source>
        <strain evidence="3 4">MIT 97-6194</strain>
    </source>
</reference>
<gene>
    <name evidence="2" type="ORF">DCO61_08120</name>
    <name evidence="3" type="ORF">LS64_010225</name>
</gene>
<comment type="caution">
    <text evidence="3">The sequence shown here is derived from an EMBL/GenBank/DDBJ whole genome shotgun (WGS) entry which is preliminary data.</text>
</comment>
<dbReference type="AlphaFoldDB" id="A0A347VNL9"/>
<dbReference type="EMBL" id="JRMP02000020">
    <property type="protein sequence ID" value="TLD92364.1"/>
    <property type="molecule type" value="Genomic_DNA"/>
</dbReference>
<proteinExistence type="predicted"/>
<keyword evidence="1" id="KW-0732">Signal</keyword>
<evidence type="ECO:0000313" key="3">
    <source>
        <dbReference type="EMBL" id="TLD92364.1"/>
    </source>
</evidence>